<sequence length="623" mass="67284">MTQATIRLTTAQAIVHWLVNQFTEIEDQRVPLFPGVFGIFGHGNVSCLSEALEAVQDRLPTWRGQNEQSMALAATGFAKARRRRQIMVAASSIGPGALNMVTAAGTAHANRLPLLLLAGDTFATRLPDPVLQQVEHFSNPTITVNDAFRAVTRYWDRIMHPAQILSSLPQATATMLDPGDCGPAFVSLPQDVQEIAFDYPVIFFEEKLWVIPRPRPDRRRLAQAVDLLKTARKPLLIAGGGVRYSQAEEAVAAFALKRGIPIVETIAGKGSVTHYHEAHAGPIGIIGSTSANALAGDADVIVAIGTRLQDFTTGSWTLFSQTARFISINTARFDAVKHRALAVVGDALETMTEFDALLGDWTADPRQMQRARHLFGEWDDLLTKLQAPTNAPVPTYAQVVHAVNDAAGECDTIITAAGGLPGEVCKGWRVKAPNTFDLEFGFSCMGYEIAAGWGHAMASEGPGGTGGTPIVMIGDGTYMMMNSDIYSTVLTGHKMIVVVCDNGGFAVINRLQQAKGVPGFNNLLVDCHVQHPDRPLHVDFVKHAESMGALGRRCDSMAELAAALEWAKTTDRTTILAITTDAHAWTPGDADWDVGVPEVSTRASVQAARKQQEEIRAKQRVGV</sequence>
<dbReference type="Gene3D" id="3.40.50.970">
    <property type="match status" value="2"/>
</dbReference>
<dbReference type="GO" id="GO:0005948">
    <property type="term" value="C:acetolactate synthase complex"/>
    <property type="evidence" value="ECO:0007669"/>
    <property type="project" value="TreeGrafter"/>
</dbReference>
<dbReference type="SUPFAM" id="SSF52467">
    <property type="entry name" value="DHS-like NAD/FAD-binding domain"/>
    <property type="match status" value="1"/>
</dbReference>
<dbReference type="CDD" id="cd07035">
    <property type="entry name" value="TPP_PYR_POX_like"/>
    <property type="match status" value="1"/>
</dbReference>
<comment type="caution">
    <text evidence="7">The sequence shown here is derived from an EMBL/GenBank/DDBJ whole genome shotgun (WGS) entry which is preliminary data.</text>
</comment>
<dbReference type="InterPro" id="IPR029061">
    <property type="entry name" value="THDP-binding"/>
</dbReference>
<dbReference type="PANTHER" id="PTHR18968">
    <property type="entry name" value="THIAMINE PYROPHOSPHATE ENZYMES"/>
    <property type="match status" value="1"/>
</dbReference>
<evidence type="ECO:0000313" key="8">
    <source>
        <dbReference type="Proteomes" id="UP000032683"/>
    </source>
</evidence>
<dbReference type="GO" id="GO:0000287">
    <property type="term" value="F:magnesium ion binding"/>
    <property type="evidence" value="ECO:0007669"/>
    <property type="project" value="InterPro"/>
</dbReference>
<dbReference type="NCBIfam" id="TIGR04377">
    <property type="entry name" value="myo_inos_iolD"/>
    <property type="match status" value="1"/>
</dbReference>
<organism evidence="7 8">
    <name type="scientific">Komagataeibacter xylinus NBRC 13693</name>
    <dbReference type="NCBI Taxonomy" id="1234668"/>
    <lineage>
        <taxon>Bacteria</taxon>
        <taxon>Pseudomonadati</taxon>
        <taxon>Pseudomonadota</taxon>
        <taxon>Alphaproteobacteria</taxon>
        <taxon>Acetobacterales</taxon>
        <taxon>Acetobacteraceae</taxon>
        <taxon>Komagataeibacter</taxon>
    </lineage>
</organism>
<evidence type="ECO:0000256" key="1">
    <source>
        <dbReference type="ARBA" id="ARBA00007812"/>
    </source>
</evidence>
<evidence type="ECO:0000259" key="5">
    <source>
        <dbReference type="Pfam" id="PF02775"/>
    </source>
</evidence>
<dbReference type="InterPro" id="IPR030817">
    <property type="entry name" value="Myo_inos_IolD"/>
</dbReference>
<accession>A0A0D6Q6P2</accession>
<keyword evidence="2 3" id="KW-0786">Thiamine pyrophosphate</keyword>
<dbReference type="InterPro" id="IPR011766">
    <property type="entry name" value="TPP_enzyme_TPP-bd"/>
</dbReference>
<reference evidence="7 8" key="1">
    <citation type="submission" date="2012-11" db="EMBL/GenBank/DDBJ databases">
        <title>Whole genome sequence of Gluconacetobacter xylinus NBRC 13693.</title>
        <authorList>
            <person name="Azuma Y."/>
            <person name="Higashiura N."/>
            <person name="Hirakawa H."/>
            <person name="Matsushita K."/>
        </authorList>
    </citation>
    <scope>NUCLEOTIDE SEQUENCE [LARGE SCALE GENOMIC DNA]</scope>
    <source>
        <strain evidence="7 8">NBRC 13693</strain>
    </source>
</reference>
<dbReference type="InterPro" id="IPR012001">
    <property type="entry name" value="Thiamin_PyroP_enz_TPP-bd_dom"/>
</dbReference>
<dbReference type="GO" id="GO:0030976">
    <property type="term" value="F:thiamine pyrophosphate binding"/>
    <property type="evidence" value="ECO:0007669"/>
    <property type="project" value="InterPro"/>
</dbReference>
<dbReference type="GO" id="GO:0019310">
    <property type="term" value="P:inositol catabolic process"/>
    <property type="evidence" value="ECO:0007669"/>
    <property type="project" value="InterPro"/>
</dbReference>
<evidence type="ECO:0000313" key="7">
    <source>
        <dbReference type="EMBL" id="GAN99197.1"/>
    </source>
</evidence>
<protein>
    <submittedName>
        <fullName evidence="7">3D-(3,5/4)-trihydroxycyclohexane-1,2-dione hydrolase IolD</fullName>
    </submittedName>
</protein>
<dbReference type="GO" id="GO:0003984">
    <property type="term" value="F:acetolactate synthase activity"/>
    <property type="evidence" value="ECO:0007669"/>
    <property type="project" value="TreeGrafter"/>
</dbReference>
<dbReference type="Proteomes" id="UP000032683">
    <property type="component" value="Unassembled WGS sequence"/>
</dbReference>
<gene>
    <name evidence="7" type="ORF">Gxy13693_018_022</name>
</gene>
<feature type="domain" description="Thiamine pyrophosphate enzyme N-terminal TPP-binding" evidence="6">
    <location>
        <begin position="36"/>
        <end position="132"/>
    </location>
</feature>
<dbReference type="Pfam" id="PF02776">
    <property type="entry name" value="TPP_enzyme_N"/>
    <property type="match status" value="1"/>
</dbReference>
<dbReference type="InterPro" id="IPR029035">
    <property type="entry name" value="DHS-like_NAD/FAD-binding_dom"/>
</dbReference>
<dbReference type="RefSeq" id="WP_048855898.1">
    <property type="nucleotide sequence ID" value="NZ_BANJ01000018.1"/>
</dbReference>
<dbReference type="InterPro" id="IPR045229">
    <property type="entry name" value="TPP_enz"/>
</dbReference>
<evidence type="ECO:0000259" key="4">
    <source>
        <dbReference type="Pfam" id="PF00205"/>
    </source>
</evidence>
<dbReference type="GO" id="GO:0009099">
    <property type="term" value="P:L-valine biosynthetic process"/>
    <property type="evidence" value="ECO:0007669"/>
    <property type="project" value="TreeGrafter"/>
</dbReference>
<dbReference type="EMBL" id="BANJ01000018">
    <property type="protein sequence ID" value="GAN99197.1"/>
    <property type="molecule type" value="Genomic_DNA"/>
</dbReference>
<dbReference type="InterPro" id="IPR012000">
    <property type="entry name" value="Thiamin_PyroP_enz_cen_dom"/>
</dbReference>
<dbReference type="Pfam" id="PF00205">
    <property type="entry name" value="TPP_enzyme_M"/>
    <property type="match status" value="1"/>
</dbReference>
<keyword evidence="7" id="KW-0378">Hydrolase</keyword>
<dbReference type="PANTHER" id="PTHR18968:SF9">
    <property type="entry name" value="3D-(3,5_4)-TRIHYDROXYCYCLOHEXANE-1,2-DIONE HYDROLASE"/>
    <property type="match status" value="1"/>
</dbReference>
<dbReference type="GO" id="GO:0050660">
    <property type="term" value="F:flavin adenine dinucleotide binding"/>
    <property type="evidence" value="ECO:0007669"/>
    <property type="project" value="TreeGrafter"/>
</dbReference>
<evidence type="ECO:0000259" key="6">
    <source>
        <dbReference type="Pfam" id="PF02776"/>
    </source>
</evidence>
<comment type="similarity">
    <text evidence="1 3">Belongs to the TPP enzyme family.</text>
</comment>
<dbReference type="AlphaFoldDB" id="A0A0D6Q6P2"/>
<dbReference type="Pfam" id="PF02775">
    <property type="entry name" value="TPP_enzyme_C"/>
    <property type="match status" value="1"/>
</dbReference>
<feature type="domain" description="Thiamine pyrophosphate enzyme central" evidence="4">
    <location>
        <begin position="221"/>
        <end position="353"/>
    </location>
</feature>
<proteinExistence type="inferred from homology"/>
<dbReference type="GO" id="GO:0009097">
    <property type="term" value="P:isoleucine biosynthetic process"/>
    <property type="evidence" value="ECO:0007669"/>
    <property type="project" value="TreeGrafter"/>
</dbReference>
<evidence type="ECO:0000256" key="2">
    <source>
        <dbReference type="ARBA" id="ARBA00023052"/>
    </source>
</evidence>
<name>A0A0D6Q6P2_KOMXY</name>
<dbReference type="GO" id="GO:0016823">
    <property type="term" value="F:hydrolase activity, acting on acid carbon-carbon bonds, in ketonic substances"/>
    <property type="evidence" value="ECO:0007669"/>
    <property type="project" value="InterPro"/>
</dbReference>
<dbReference type="Gene3D" id="3.40.50.1220">
    <property type="entry name" value="TPP-binding domain"/>
    <property type="match status" value="1"/>
</dbReference>
<dbReference type="SUPFAM" id="SSF52518">
    <property type="entry name" value="Thiamin diphosphate-binding fold (THDP-binding)"/>
    <property type="match status" value="2"/>
</dbReference>
<evidence type="ECO:0000256" key="3">
    <source>
        <dbReference type="RuleBase" id="RU362132"/>
    </source>
</evidence>
<feature type="domain" description="Thiamine pyrophosphate enzyme TPP-binding" evidence="5">
    <location>
        <begin position="422"/>
        <end position="576"/>
    </location>
</feature>